<dbReference type="AlphaFoldDB" id="A0A9E2L3F2"/>
<gene>
    <name evidence="1" type="ORF">IAA16_05035</name>
</gene>
<accession>A0A9E2L3F2</accession>
<name>A0A9E2L3F2_9SPIR</name>
<dbReference type="EMBL" id="JAHLFV010000117">
    <property type="protein sequence ID" value="MBU3849911.1"/>
    <property type="molecule type" value="Genomic_DNA"/>
</dbReference>
<organism evidence="1 2">
    <name type="scientific">Candidatus Treponema excrementipullorum</name>
    <dbReference type="NCBI Taxonomy" id="2838768"/>
    <lineage>
        <taxon>Bacteria</taxon>
        <taxon>Pseudomonadati</taxon>
        <taxon>Spirochaetota</taxon>
        <taxon>Spirochaetia</taxon>
        <taxon>Spirochaetales</taxon>
        <taxon>Treponemataceae</taxon>
        <taxon>Treponema</taxon>
    </lineage>
</organism>
<comment type="caution">
    <text evidence="1">The sequence shown here is derived from an EMBL/GenBank/DDBJ whole genome shotgun (WGS) entry which is preliminary data.</text>
</comment>
<evidence type="ECO:0000313" key="1">
    <source>
        <dbReference type="EMBL" id="MBU3849911.1"/>
    </source>
</evidence>
<reference evidence="1" key="2">
    <citation type="submission" date="2021-04" db="EMBL/GenBank/DDBJ databases">
        <authorList>
            <person name="Gilroy R."/>
        </authorList>
    </citation>
    <scope>NUCLEOTIDE SEQUENCE</scope>
    <source>
        <strain evidence="1">Gambia15-2214</strain>
    </source>
</reference>
<dbReference type="Proteomes" id="UP000823914">
    <property type="component" value="Unassembled WGS sequence"/>
</dbReference>
<proteinExistence type="predicted"/>
<reference evidence="1" key="1">
    <citation type="journal article" date="2021" name="PeerJ">
        <title>Extensive microbial diversity within the chicken gut microbiome revealed by metagenomics and culture.</title>
        <authorList>
            <person name="Gilroy R."/>
            <person name="Ravi A."/>
            <person name="Getino M."/>
            <person name="Pursley I."/>
            <person name="Horton D.L."/>
            <person name="Alikhan N.F."/>
            <person name="Baker D."/>
            <person name="Gharbi K."/>
            <person name="Hall N."/>
            <person name="Watson M."/>
            <person name="Adriaenssens E.M."/>
            <person name="Foster-Nyarko E."/>
            <person name="Jarju S."/>
            <person name="Secka A."/>
            <person name="Antonio M."/>
            <person name="Oren A."/>
            <person name="Chaudhuri R.R."/>
            <person name="La Ragione R."/>
            <person name="Hildebrand F."/>
            <person name="Pallen M.J."/>
        </authorList>
    </citation>
    <scope>NUCLEOTIDE SEQUENCE</scope>
    <source>
        <strain evidence="1">Gambia15-2214</strain>
    </source>
</reference>
<protein>
    <submittedName>
        <fullName evidence="1">Uncharacterized protein</fullName>
    </submittedName>
</protein>
<sequence>MYTTSFSGSSFSASLHENSGIGEAIPCDIRVPFSFVAFGVQKPVQGFAETAQVIIEKNGIFKIADVVDPSPFPLDMSFKRLVDSIIHPTGC</sequence>
<evidence type="ECO:0000313" key="2">
    <source>
        <dbReference type="Proteomes" id="UP000823914"/>
    </source>
</evidence>